<accession>A0ABV8J5T4</accession>
<keyword evidence="4" id="KW-0808">Transferase</keyword>
<keyword evidence="5" id="KW-1185">Reference proteome</keyword>
<organism evidence="4 5">
    <name type="scientific">Actinoplanes subglobosus</name>
    <dbReference type="NCBI Taxonomy" id="1547892"/>
    <lineage>
        <taxon>Bacteria</taxon>
        <taxon>Bacillati</taxon>
        <taxon>Actinomycetota</taxon>
        <taxon>Actinomycetes</taxon>
        <taxon>Micromonosporales</taxon>
        <taxon>Micromonosporaceae</taxon>
        <taxon>Actinoplanes</taxon>
    </lineage>
</organism>
<evidence type="ECO:0000256" key="2">
    <source>
        <dbReference type="ARBA" id="ARBA00022898"/>
    </source>
</evidence>
<comment type="cofactor">
    <cofactor evidence="1">
        <name>pyridoxal 5'-phosphate</name>
        <dbReference type="ChEBI" id="CHEBI:597326"/>
    </cofactor>
</comment>
<comment type="similarity">
    <text evidence="3">Belongs to the class-III pyridoxal-phosphate-dependent aminotransferase family.</text>
</comment>
<keyword evidence="2 3" id="KW-0663">Pyridoxal phosphate</keyword>
<reference evidence="5" key="1">
    <citation type="journal article" date="2019" name="Int. J. Syst. Evol. Microbiol.">
        <title>The Global Catalogue of Microorganisms (GCM) 10K type strain sequencing project: providing services to taxonomists for standard genome sequencing and annotation.</title>
        <authorList>
            <consortium name="The Broad Institute Genomics Platform"/>
            <consortium name="The Broad Institute Genome Sequencing Center for Infectious Disease"/>
            <person name="Wu L."/>
            <person name="Ma J."/>
        </authorList>
    </citation>
    <scope>NUCLEOTIDE SEQUENCE [LARGE SCALE GENOMIC DNA]</scope>
    <source>
        <strain evidence="5">TBRC 5832</strain>
    </source>
</reference>
<proteinExistence type="inferred from homology"/>
<gene>
    <name evidence="4" type="ORF">ACFO0C_43995</name>
</gene>
<dbReference type="Gene3D" id="3.90.1150.10">
    <property type="entry name" value="Aspartate Aminotransferase, domain 1"/>
    <property type="match status" value="1"/>
</dbReference>
<comment type="caution">
    <text evidence="4">The sequence shown here is derived from an EMBL/GenBank/DDBJ whole genome shotgun (WGS) entry which is preliminary data.</text>
</comment>
<dbReference type="PANTHER" id="PTHR43713:SF3">
    <property type="entry name" value="GLUTAMATE-1-SEMIALDEHYDE 2,1-AMINOMUTASE 1, CHLOROPLASTIC-RELATED"/>
    <property type="match status" value="1"/>
</dbReference>
<keyword evidence="4" id="KW-0032">Aminotransferase</keyword>
<dbReference type="GO" id="GO:0008483">
    <property type="term" value="F:transaminase activity"/>
    <property type="evidence" value="ECO:0007669"/>
    <property type="project" value="UniProtKB-KW"/>
</dbReference>
<dbReference type="Proteomes" id="UP001595867">
    <property type="component" value="Unassembled WGS sequence"/>
</dbReference>
<sequence length="435" mass="46588">MITEALNHVHRRYADKHPNSARQHRLSRTVLPAGISRSVLNIEPFPLAVASASGSLLTDIDGNDYLDYLGDYSVGLAGHNPEAVSTAVTGVLESGWALGAVTVEEYVVARMLCDRIESMDLVRFTASGTEANLLAVSLALRSSGRRSVLVFDGGYHGGFLDYSHDSSSLNVPFDVIVCDYNNLDAVTATFETAGEQIGCVLVEPMLGAAGRIPGSPIFLQGLREICDRYGTVLVFDEVQTSRMAYGAAQSLLGVRPDLTTLGKYLAAGFGFGAVGGTASLMRRLDHAAQPHYAHSGTFNNNRFSMAAAIATLNTTLTRDNLDLLFVRGENLRVHADTLLRPHGFQATGWGSLISIHPTTTPITHAADLAGADQRLTQLLFHEMLHRGIYIGKTGFVTLCLPQTADADGLFLTTLKDALAAIPTCVKPSTTGARTR</sequence>
<name>A0ABV8J5T4_9ACTN</name>
<evidence type="ECO:0000256" key="1">
    <source>
        <dbReference type="ARBA" id="ARBA00001933"/>
    </source>
</evidence>
<evidence type="ECO:0000313" key="5">
    <source>
        <dbReference type="Proteomes" id="UP001595867"/>
    </source>
</evidence>
<dbReference type="Gene3D" id="3.40.640.10">
    <property type="entry name" value="Type I PLP-dependent aspartate aminotransferase-like (Major domain)"/>
    <property type="match status" value="1"/>
</dbReference>
<dbReference type="RefSeq" id="WP_378072810.1">
    <property type="nucleotide sequence ID" value="NZ_JBHSBL010000029.1"/>
</dbReference>
<dbReference type="PANTHER" id="PTHR43713">
    <property type="entry name" value="GLUTAMATE-1-SEMIALDEHYDE 2,1-AMINOMUTASE"/>
    <property type="match status" value="1"/>
</dbReference>
<dbReference type="InterPro" id="IPR005814">
    <property type="entry name" value="Aminotrans_3"/>
</dbReference>
<evidence type="ECO:0000313" key="4">
    <source>
        <dbReference type="EMBL" id="MFC4071939.1"/>
    </source>
</evidence>
<dbReference type="SUPFAM" id="SSF53383">
    <property type="entry name" value="PLP-dependent transferases"/>
    <property type="match status" value="1"/>
</dbReference>
<dbReference type="InterPro" id="IPR015422">
    <property type="entry name" value="PyrdxlP-dep_Trfase_small"/>
</dbReference>
<dbReference type="InterPro" id="IPR015424">
    <property type="entry name" value="PyrdxlP-dep_Trfase"/>
</dbReference>
<dbReference type="EMBL" id="JBHSBL010000029">
    <property type="protein sequence ID" value="MFC4071939.1"/>
    <property type="molecule type" value="Genomic_DNA"/>
</dbReference>
<protein>
    <submittedName>
        <fullName evidence="4">Aspartate aminotransferase family protein</fullName>
    </submittedName>
</protein>
<evidence type="ECO:0000256" key="3">
    <source>
        <dbReference type="RuleBase" id="RU003560"/>
    </source>
</evidence>
<dbReference type="InterPro" id="IPR015421">
    <property type="entry name" value="PyrdxlP-dep_Trfase_major"/>
</dbReference>
<dbReference type="Pfam" id="PF00202">
    <property type="entry name" value="Aminotran_3"/>
    <property type="match status" value="1"/>
</dbReference>